<evidence type="ECO:0000256" key="1">
    <source>
        <dbReference type="SAM" id="Phobius"/>
    </source>
</evidence>
<feature type="transmembrane region" description="Helical" evidence="1">
    <location>
        <begin position="12"/>
        <end position="30"/>
    </location>
</feature>
<reference evidence="2 3" key="1">
    <citation type="submission" date="2016-10" db="EMBL/GenBank/DDBJ databases">
        <title>Genome of airborne Acinetobacter sp. 5-2Ac02 in the hospital environment: Species near to Acinetobacter towneri.</title>
        <authorList>
            <person name="Barbosa B."/>
            <person name="Fernandez-Garcia L."/>
            <person name="Gato E."/>
            <person name="Leao R."/>
            <person name="Albano R."/>
            <person name="Fernandez B."/>
            <person name="Fernandez-Cuenca F."/>
            <person name="Marques E."/>
            <person name="Tomas M."/>
        </authorList>
    </citation>
    <scope>NUCLEOTIDE SEQUENCE [LARGE SCALE GENOMIC DNA]</scope>
    <source>
        <strain evidence="2 3">5-2Ac02</strain>
    </source>
</reference>
<proteinExistence type="predicted"/>
<evidence type="ECO:0000313" key="3">
    <source>
        <dbReference type="Proteomes" id="UP000186931"/>
    </source>
</evidence>
<gene>
    <name evidence="2" type="ORF">BJN41_11595</name>
</gene>
<feature type="transmembrane region" description="Helical" evidence="1">
    <location>
        <begin position="109"/>
        <end position="129"/>
    </location>
</feature>
<dbReference type="AlphaFoldDB" id="A0A1E8E041"/>
<accession>A0A1E8E041</accession>
<name>A0A1E8E041_9GAMM</name>
<organism evidence="2 3">
    <name type="scientific">Acinetobacter towneri</name>
    <dbReference type="NCBI Taxonomy" id="202956"/>
    <lineage>
        <taxon>Bacteria</taxon>
        <taxon>Pseudomonadati</taxon>
        <taxon>Pseudomonadota</taxon>
        <taxon>Gammaproteobacteria</taxon>
        <taxon>Moraxellales</taxon>
        <taxon>Moraxellaceae</taxon>
        <taxon>Acinetobacter</taxon>
    </lineage>
</organism>
<keyword evidence="1" id="KW-0812">Transmembrane</keyword>
<sequence length="142" mass="16429">MQYSKNTIAKALFLAPLPLLFCIALFFIVVNREYSLYAISVVFFGHLLVYLVYCILIVPFTFLLSLLLNRYHALNLLTICISAFVFASPFFMLLGWAHTGTVSSEWWKMYRDIITILMVLLPSACYWLFLMKFNTNNNTTAN</sequence>
<dbReference type="EMBL" id="MKQS01000022">
    <property type="protein sequence ID" value="OFE42876.1"/>
    <property type="molecule type" value="Genomic_DNA"/>
</dbReference>
<keyword evidence="1" id="KW-0472">Membrane</keyword>
<keyword evidence="1" id="KW-1133">Transmembrane helix</keyword>
<protein>
    <submittedName>
        <fullName evidence="2">Uncharacterized protein</fullName>
    </submittedName>
</protein>
<comment type="caution">
    <text evidence="2">The sequence shown here is derived from an EMBL/GenBank/DDBJ whole genome shotgun (WGS) entry which is preliminary data.</text>
</comment>
<dbReference type="RefSeq" id="WP_019837407.1">
    <property type="nucleotide sequence ID" value="NZ_CP183897.1"/>
</dbReference>
<dbReference type="Proteomes" id="UP000186931">
    <property type="component" value="Unassembled WGS sequence"/>
</dbReference>
<feature type="transmembrane region" description="Helical" evidence="1">
    <location>
        <begin position="76"/>
        <end position="97"/>
    </location>
</feature>
<feature type="transmembrane region" description="Helical" evidence="1">
    <location>
        <begin position="36"/>
        <end position="64"/>
    </location>
</feature>
<dbReference type="STRING" id="202956.BJN41_11595"/>
<evidence type="ECO:0000313" key="2">
    <source>
        <dbReference type="EMBL" id="OFE42876.1"/>
    </source>
</evidence>